<proteinExistence type="predicted"/>
<name>A0A4D6NWB4_VIGUN</name>
<evidence type="ECO:0000313" key="2">
    <source>
        <dbReference type="EMBL" id="QCE16949.1"/>
    </source>
</evidence>
<accession>A0A4D6NWB4</accession>
<protein>
    <submittedName>
        <fullName evidence="2">Uncharacterized protein</fullName>
    </submittedName>
</protein>
<evidence type="ECO:0000313" key="3">
    <source>
        <dbReference type="Proteomes" id="UP000501690"/>
    </source>
</evidence>
<sequence>MVARGRLHGCARGRRTRGGRGGGSCALRMFARRSCGGVAREVAERRSSSAAAAVQMAREDEEFAVAVNGGRWWWRGEEMCVLQNRGGRGARWRWWWRGGCSRSLLPWRRWCVKAAVGGGGTRALVAGKGWRRRLCGGWKERRKLGLGFWEMKMMTWQPFIGQLVSARIVATWLALVG</sequence>
<dbReference type="Proteomes" id="UP000501690">
    <property type="component" value="Linkage Group LG11"/>
</dbReference>
<gene>
    <name evidence="2" type="ORF">DEO72_LG11g3968</name>
</gene>
<reference evidence="2 3" key="1">
    <citation type="submission" date="2019-04" db="EMBL/GenBank/DDBJ databases">
        <title>An improved genome assembly and genetic linkage map for asparagus bean, Vigna unguiculata ssp. sesquipedialis.</title>
        <authorList>
            <person name="Xia Q."/>
            <person name="Zhang R."/>
            <person name="Dong Y."/>
        </authorList>
    </citation>
    <scope>NUCLEOTIDE SEQUENCE [LARGE SCALE GENOMIC DNA]</scope>
    <source>
        <tissue evidence="2">Leaf</tissue>
    </source>
</reference>
<feature type="region of interest" description="Disordered" evidence="1">
    <location>
        <begin position="1"/>
        <end position="22"/>
    </location>
</feature>
<keyword evidence="3" id="KW-1185">Reference proteome</keyword>
<organism evidence="2 3">
    <name type="scientific">Vigna unguiculata</name>
    <name type="common">Cowpea</name>
    <dbReference type="NCBI Taxonomy" id="3917"/>
    <lineage>
        <taxon>Eukaryota</taxon>
        <taxon>Viridiplantae</taxon>
        <taxon>Streptophyta</taxon>
        <taxon>Embryophyta</taxon>
        <taxon>Tracheophyta</taxon>
        <taxon>Spermatophyta</taxon>
        <taxon>Magnoliopsida</taxon>
        <taxon>eudicotyledons</taxon>
        <taxon>Gunneridae</taxon>
        <taxon>Pentapetalae</taxon>
        <taxon>rosids</taxon>
        <taxon>fabids</taxon>
        <taxon>Fabales</taxon>
        <taxon>Fabaceae</taxon>
        <taxon>Papilionoideae</taxon>
        <taxon>50 kb inversion clade</taxon>
        <taxon>NPAAA clade</taxon>
        <taxon>indigoferoid/millettioid clade</taxon>
        <taxon>Phaseoleae</taxon>
        <taxon>Vigna</taxon>
    </lineage>
</organism>
<dbReference type="EMBL" id="CP039355">
    <property type="protein sequence ID" value="QCE16949.1"/>
    <property type="molecule type" value="Genomic_DNA"/>
</dbReference>
<evidence type="ECO:0000256" key="1">
    <source>
        <dbReference type="SAM" id="MobiDB-lite"/>
    </source>
</evidence>
<feature type="compositionally biased region" description="Basic residues" evidence="1">
    <location>
        <begin position="1"/>
        <end position="18"/>
    </location>
</feature>
<dbReference type="AlphaFoldDB" id="A0A4D6NWB4"/>